<evidence type="ECO:0000259" key="2">
    <source>
        <dbReference type="Pfam" id="PF13349"/>
    </source>
</evidence>
<dbReference type="PIRSF" id="PIRSF012569">
    <property type="entry name" value="UCP012569"/>
    <property type="match status" value="1"/>
</dbReference>
<comment type="caution">
    <text evidence="4">The sequence shown here is derived from an EMBL/GenBank/DDBJ whole genome shotgun (WGS) entry which is preliminary data.</text>
</comment>
<dbReference type="PANTHER" id="PTHR33885">
    <property type="entry name" value="PHAGE SHOCK PROTEIN C"/>
    <property type="match status" value="1"/>
</dbReference>
<accession>A0ABU5J458</accession>
<feature type="domain" description="DUF4097" evidence="2">
    <location>
        <begin position="112"/>
        <end position="336"/>
    </location>
</feature>
<dbReference type="Pfam" id="PF22746">
    <property type="entry name" value="SHOCT-like_DUF2089-C"/>
    <property type="match status" value="1"/>
</dbReference>
<dbReference type="Pfam" id="PF13349">
    <property type="entry name" value="DUF4097"/>
    <property type="match status" value="1"/>
</dbReference>
<dbReference type="RefSeq" id="WP_322448415.1">
    <property type="nucleotide sequence ID" value="NZ_JAXOFX010000020.1"/>
</dbReference>
<organism evidence="4 5">
    <name type="scientific">Robertmurraya mangrovi</name>
    <dbReference type="NCBI Taxonomy" id="3098077"/>
    <lineage>
        <taxon>Bacteria</taxon>
        <taxon>Bacillati</taxon>
        <taxon>Bacillota</taxon>
        <taxon>Bacilli</taxon>
        <taxon>Bacillales</taxon>
        <taxon>Bacillaceae</taxon>
        <taxon>Robertmurraya</taxon>
    </lineage>
</organism>
<dbReference type="InterPro" id="IPR025164">
    <property type="entry name" value="Toastrack_DUF4097"/>
</dbReference>
<feature type="coiled-coil region" evidence="1">
    <location>
        <begin position="19"/>
        <end position="46"/>
    </location>
</feature>
<proteinExistence type="predicted"/>
<dbReference type="Proteomes" id="UP001290455">
    <property type="component" value="Unassembled WGS sequence"/>
</dbReference>
<evidence type="ECO:0000313" key="5">
    <source>
        <dbReference type="Proteomes" id="UP001290455"/>
    </source>
</evidence>
<evidence type="ECO:0000256" key="1">
    <source>
        <dbReference type="SAM" id="Coils"/>
    </source>
</evidence>
<keyword evidence="1" id="KW-0175">Coiled coil</keyword>
<dbReference type="PANTHER" id="PTHR33885:SF4">
    <property type="entry name" value="LMO2487 PROTEIN"/>
    <property type="match status" value="1"/>
</dbReference>
<evidence type="ECO:0000313" key="4">
    <source>
        <dbReference type="EMBL" id="MDZ5474121.1"/>
    </source>
</evidence>
<reference evidence="4 5" key="1">
    <citation type="submission" date="2023-11" db="EMBL/GenBank/DDBJ databases">
        <title>Bacillus jintuensis, isolated from a mudflat on the Beibu Gulf coast.</title>
        <authorList>
            <person name="Li M."/>
        </authorList>
    </citation>
    <scope>NUCLEOTIDE SEQUENCE [LARGE SCALE GENOMIC DNA]</scope>
    <source>
        <strain evidence="4 5">31A1R</strain>
    </source>
</reference>
<protein>
    <submittedName>
        <fullName evidence="4">DUF4097 domain-containing protein</fullName>
    </submittedName>
</protein>
<dbReference type="EMBL" id="JAXOFX010000020">
    <property type="protein sequence ID" value="MDZ5474121.1"/>
    <property type="molecule type" value="Genomic_DNA"/>
</dbReference>
<name>A0ABU5J458_9BACI</name>
<dbReference type="InterPro" id="IPR016599">
    <property type="entry name" value="UCP012569"/>
</dbReference>
<dbReference type="InterPro" id="IPR053959">
    <property type="entry name" value="YvlB/LiaX_N"/>
</dbReference>
<dbReference type="InterPro" id="IPR052027">
    <property type="entry name" value="PspC"/>
</dbReference>
<gene>
    <name evidence="4" type="ORF">SM124_20670</name>
</gene>
<sequence>MNEEKKRILKMVETGRLTVEEALKLLEELDKSQKAMEKKQEEMMGELSTVVHFEEAKKEHSSSGAKVQSAKEKILDFVDTAIKKIKDFDLDFNFGHSVEISHIFHQSDVYLKDIDIDISNGSVQVIPWDQNDVRVECEAKVYRVETVEEARNIFLKDVLFSIGGERLRFSTQQKWMKINAKIYIPKTDYDHVKIRMFNGPIASENLTVDNYKVKTANGKIDMIAIKSKSVEAETANGKITVENSVIEDFEAETINGSINIEGDFRKVDVHSFNGDIRCSTMSTRCEFIEAKATTGSIKLILPEQSAVSGELRSNLGGFDIDFDGIQVIEEKSEVVQKYMSFKPQIHNHLITRVLADTKTGSIKLKKRK</sequence>
<evidence type="ECO:0000259" key="3">
    <source>
        <dbReference type="Pfam" id="PF22746"/>
    </source>
</evidence>
<feature type="domain" description="YvlB/LiaX N-terminal" evidence="3">
    <location>
        <begin position="3"/>
        <end position="33"/>
    </location>
</feature>
<keyword evidence="5" id="KW-1185">Reference proteome</keyword>